<reference evidence="1" key="1">
    <citation type="submission" date="2022-07" db="EMBL/GenBank/DDBJ databases">
        <title>Phylogenomic reconstructions and comparative analyses of Kickxellomycotina fungi.</title>
        <authorList>
            <person name="Reynolds N.K."/>
            <person name="Stajich J.E."/>
            <person name="Barry K."/>
            <person name="Grigoriev I.V."/>
            <person name="Crous P."/>
            <person name="Smith M.E."/>
        </authorList>
    </citation>
    <scope>NUCLEOTIDE SEQUENCE</scope>
    <source>
        <strain evidence="1">CBS 190363</strain>
    </source>
</reference>
<dbReference type="EMBL" id="JANBVB010003101">
    <property type="protein sequence ID" value="KAJ2880481.1"/>
    <property type="molecule type" value="Genomic_DNA"/>
</dbReference>
<gene>
    <name evidence="1" type="ORF">IWW38_005945</name>
</gene>
<keyword evidence="2" id="KW-1185">Reference proteome</keyword>
<evidence type="ECO:0000313" key="1">
    <source>
        <dbReference type="EMBL" id="KAJ2880481.1"/>
    </source>
</evidence>
<evidence type="ECO:0000313" key="2">
    <source>
        <dbReference type="Proteomes" id="UP001139981"/>
    </source>
</evidence>
<proteinExistence type="predicted"/>
<name>A0ACC1LUN7_9FUNG</name>
<accession>A0ACC1LUN7</accession>
<organism evidence="1 2">
    <name type="scientific">Coemansia aciculifera</name>
    <dbReference type="NCBI Taxonomy" id="417176"/>
    <lineage>
        <taxon>Eukaryota</taxon>
        <taxon>Fungi</taxon>
        <taxon>Fungi incertae sedis</taxon>
        <taxon>Zoopagomycota</taxon>
        <taxon>Kickxellomycotina</taxon>
        <taxon>Kickxellomycetes</taxon>
        <taxon>Kickxellales</taxon>
        <taxon>Kickxellaceae</taxon>
        <taxon>Coemansia</taxon>
    </lineage>
</organism>
<sequence length="151" mass="15774">MHHQKQQPPPPPPPPHTAADAAAAAAAAQSFALSSFDLHNMLPPHSAPIQQSQGQHPIYLTNSNSVSITPATSPPPMFAQQNHHPLSSRTSVSSAYNPPPFFPQAVMGLKHQLPAWEDTHSSSPMGRPRSASPVSGYDSAIDGAAAAGTPV</sequence>
<dbReference type="Proteomes" id="UP001139981">
    <property type="component" value="Unassembled WGS sequence"/>
</dbReference>
<comment type="caution">
    <text evidence="1">The sequence shown here is derived from an EMBL/GenBank/DDBJ whole genome shotgun (WGS) entry which is preliminary data.</text>
</comment>
<protein>
    <submittedName>
        <fullName evidence="1">Uncharacterized protein</fullName>
    </submittedName>
</protein>